<organism evidence="1">
    <name type="scientific">White spot syndrome virus</name>
    <name type="common">WSSV</name>
    <name type="synonym">White spot bacilliform virus</name>
    <dbReference type="NCBI Taxonomy" id="92652"/>
    <lineage>
        <taxon>Viruses</taxon>
        <taxon>Viruses incertae sedis</taxon>
        <taxon>Naldaviricetes</taxon>
        <taxon>Nimaviridae</taxon>
        <taxon>Whispovirus</taxon>
        <taxon>White spot syndrome virus</taxon>
    </lineage>
</organism>
<sequence length="269" mass="29621">MAGALQQGCNSKQLQSDTYGNRRGLLLSVTKDVMASLSRFSSTTSLASSRPHIFLNAYVLLRIKDVEEVRAQQATSVVSSSLSPMFISNSSFFVFFSNKPNEENVLFLSFSSPVSLTDFTSIFVPASSSSRARPSKIFVQNSADWKVIRLVTAVVKELISSKIGCRAPLLVLIASLIKVSSVTGSVLLLLLLLITGHDVILVLTHSVSKRTGGKLSTTTTRSLFTLTLTAPEKDSFFEWRKITNLTTNMNHSSLLYRFNQKHHLRPSSK</sequence>
<reference evidence="1" key="2">
    <citation type="journal article" name="FEMS Microbiol. Lett.">
        <title>Molecular variability and genetic structure of white spot syndrome virus strains from northwest Mexico based on the analysis of genomes.</title>
        <authorList>
            <person name="Parrilla-Taylor D.P."/>
            <person name="Vibanco-Perez N."/>
            <person name="Duran-Avelar M.J."/>
            <person name="Gomez-Gil B."/>
            <person name="Llera-Herrera R."/>
            <person name="Vazquez-Juarez R."/>
        </authorList>
    </citation>
    <scope>NUCLEOTIDE SEQUENCE</scope>
    <source>
        <strain evidence="1">JP</strain>
    </source>
</reference>
<dbReference type="EMBL" id="MG432479">
    <property type="protein sequence ID" value="AWQ62498.1"/>
    <property type="molecule type" value="Genomic_DNA"/>
</dbReference>
<organismHost>
    <name type="scientific">Crustacea</name>
    <name type="common">crustaceans</name>
    <dbReference type="NCBI Taxonomy" id="6657"/>
</organismHost>
<name>A0A2U9GCZ8_WSSV</name>
<gene>
    <name evidence="1" type="primary">221</name>
</gene>
<evidence type="ECO:0000313" key="1">
    <source>
        <dbReference type="EMBL" id="AWQ62498.1"/>
    </source>
</evidence>
<reference evidence="1" key="1">
    <citation type="submission" date="2017-11" db="EMBL/GenBank/DDBJ databases">
        <authorList>
            <person name="Parrilla Taylor D.P."/>
            <person name="Vibanco-Perez N."/>
            <person name="Duran-Avelar Md.J."/>
            <person name="Gomez-Gil B."/>
            <person name="Llera-Herrera R."/>
            <person name="Vazquez-Juarez R."/>
        </authorList>
    </citation>
    <scope>NUCLEOTIDE SEQUENCE</scope>
    <source>
        <strain evidence="1">JP</strain>
    </source>
</reference>
<proteinExistence type="predicted"/>
<accession>A0A2U9GCZ8</accession>
<protein>
    <submittedName>
        <fullName evidence="1">Wsv221</fullName>
    </submittedName>
</protein>